<accession>A0AAW7YS62</accession>
<comment type="caution">
    <text evidence="1">The sequence shown here is derived from an EMBL/GenBank/DDBJ whole genome shotgun (WGS) entry which is preliminary data.</text>
</comment>
<dbReference type="AlphaFoldDB" id="A0AAW7YS62"/>
<proteinExistence type="predicted"/>
<evidence type="ECO:0000313" key="2">
    <source>
        <dbReference type="Proteomes" id="UP001170310"/>
    </source>
</evidence>
<sequence>MSNDPNKDLEDLFKNDMLFNFNKKMYESNPQTKAMLDIFRKYGMTDENSVLALAELGTLDADENNNFQIDAKLNRVFNKTDNNAKKLDRIINLLEANND</sequence>
<protein>
    <recommendedName>
        <fullName evidence="3">Phage protein</fullName>
    </recommendedName>
</protein>
<organism evidence="1 2">
    <name type="scientific">Staphylococcus pasteuri_A</name>
    <dbReference type="NCBI Taxonomy" id="3062664"/>
    <lineage>
        <taxon>Bacteria</taxon>
        <taxon>Bacillati</taxon>
        <taxon>Bacillota</taxon>
        <taxon>Bacilli</taxon>
        <taxon>Bacillales</taxon>
        <taxon>Staphylococcaceae</taxon>
        <taxon>Staphylococcus</taxon>
    </lineage>
</organism>
<evidence type="ECO:0000313" key="1">
    <source>
        <dbReference type="EMBL" id="MDO6573002.1"/>
    </source>
</evidence>
<reference evidence="1" key="1">
    <citation type="submission" date="2023-07" db="EMBL/GenBank/DDBJ databases">
        <title>Genome content predicts the carbon catabolic preferences of heterotrophic bacteria.</title>
        <authorList>
            <person name="Gralka M."/>
        </authorList>
    </citation>
    <scope>NUCLEOTIDE SEQUENCE</scope>
    <source>
        <strain evidence="1">E2R20</strain>
    </source>
</reference>
<evidence type="ECO:0008006" key="3">
    <source>
        <dbReference type="Google" id="ProtNLM"/>
    </source>
</evidence>
<name>A0AAW7YS62_9STAP</name>
<dbReference type="EMBL" id="JAUOQO010000002">
    <property type="protein sequence ID" value="MDO6573002.1"/>
    <property type="molecule type" value="Genomic_DNA"/>
</dbReference>
<keyword evidence="2" id="KW-1185">Reference proteome</keyword>
<dbReference type="Proteomes" id="UP001170310">
    <property type="component" value="Unassembled WGS sequence"/>
</dbReference>
<gene>
    <name evidence="1" type="ORF">Q4528_02420</name>
</gene>
<dbReference type="RefSeq" id="WP_072291779.1">
    <property type="nucleotide sequence ID" value="NZ_JAUOQO010000002.1"/>
</dbReference>